<reference evidence="1 2" key="1">
    <citation type="journal article" date="2019" name="Philos. Trans. R. Soc. Lond., B, Biol. Sci.">
        <title>Ant behaviour and brain gene expression of defending hosts depend on the ecological success of the intruding social parasite.</title>
        <authorList>
            <person name="Kaur R."/>
            <person name="Stoldt M."/>
            <person name="Jongepier E."/>
            <person name="Feldmeyer B."/>
            <person name="Menzel F."/>
            <person name="Bornberg-Bauer E."/>
            <person name="Foitzik S."/>
        </authorList>
    </citation>
    <scope>NUCLEOTIDE SEQUENCE [LARGE SCALE GENOMIC DNA]</scope>
    <source>
        <tissue evidence="1">Whole body</tissue>
    </source>
</reference>
<comment type="caution">
    <text evidence="1">The sequence shown here is derived from an EMBL/GenBank/DDBJ whole genome shotgun (WGS) entry which is preliminary data.</text>
</comment>
<protein>
    <submittedName>
        <fullName evidence="1">Uncharacterized protein</fullName>
    </submittedName>
</protein>
<proteinExistence type="predicted"/>
<organism evidence="1 2">
    <name type="scientific">Temnothorax longispinosus</name>
    <dbReference type="NCBI Taxonomy" id="300112"/>
    <lineage>
        <taxon>Eukaryota</taxon>
        <taxon>Metazoa</taxon>
        <taxon>Ecdysozoa</taxon>
        <taxon>Arthropoda</taxon>
        <taxon>Hexapoda</taxon>
        <taxon>Insecta</taxon>
        <taxon>Pterygota</taxon>
        <taxon>Neoptera</taxon>
        <taxon>Endopterygota</taxon>
        <taxon>Hymenoptera</taxon>
        <taxon>Apocrita</taxon>
        <taxon>Aculeata</taxon>
        <taxon>Formicoidea</taxon>
        <taxon>Formicidae</taxon>
        <taxon>Myrmicinae</taxon>
        <taxon>Temnothorax</taxon>
    </lineage>
</organism>
<evidence type="ECO:0000313" key="1">
    <source>
        <dbReference type="EMBL" id="TGZ57324.1"/>
    </source>
</evidence>
<dbReference type="EMBL" id="QBLH01000159">
    <property type="protein sequence ID" value="TGZ57324.1"/>
    <property type="molecule type" value="Genomic_DNA"/>
</dbReference>
<dbReference type="Proteomes" id="UP000310200">
    <property type="component" value="Unassembled WGS sequence"/>
</dbReference>
<keyword evidence="2" id="KW-1185">Reference proteome</keyword>
<evidence type="ECO:0000313" key="2">
    <source>
        <dbReference type="Proteomes" id="UP000310200"/>
    </source>
</evidence>
<dbReference type="AlphaFoldDB" id="A0A4V3SCN1"/>
<name>A0A4V3SCN1_9HYME</name>
<sequence length="67" mass="7663">MATAIRVVMLDTRIPDVKICFVKDRVASRFHKHPPARVLFPALKRTAARAFTTRNFKHAIVLLLAHK</sequence>
<gene>
    <name evidence="1" type="ORF">DBV15_03224</name>
</gene>
<accession>A0A4V3SCN1</accession>